<organism evidence="1">
    <name type="scientific">bioreactor metagenome</name>
    <dbReference type="NCBI Taxonomy" id="1076179"/>
    <lineage>
        <taxon>unclassified sequences</taxon>
        <taxon>metagenomes</taxon>
        <taxon>ecological metagenomes</taxon>
    </lineage>
</organism>
<name>A0A645ARN4_9ZZZZ</name>
<sequence>MNGAMIMVHTDENVAYSENCPRETPSASETGFMNTLAQLDAMPMPAPAMIMQQPTMIQP</sequence>
<reference evidence="1" key="1">
    <citation type="submission" date="2019-08" db="EMBL/GenBank/DDBJ databases">
        <authorList>
            <person name="Kucharzyk K."/>
            <person name="Murdoch R.W."/>
            <person name="Higgins S."/>
            <person name="Loffler F."/>
        </authorList>
    </citation>
    <scope>NUCLEOTIDE SEQUENCE</scope>
</reference>
<evidence type="ECO:0000313" key="1">
    <source>
        <dbReference type="EMBL" id="MPM55760.1"/>
    </source>
</evidence>
<protein>
    <submittedName>
        <fullName evidence="1">Uncharacterized protein</fullName>
    </submittedName>
</protein>
<dbReference type="EMBL" id="VSSQ01015423">
    <property type="protein sequence ID" value="MPM55760.1"/>
    <property type="molecule type" value="Genomic_DNA"/>
</dbReference>
<gene>
    <name evidence="1" type="ORF">SDC9_102557</name>
</gene>
<accession>A0A645ARN4</accession>
<comment type="caution">
    <text evidence="1">The sequence shown here is derived from an EMBL/GenBank/DDBJ whole genome shotgun (WGS) entry which is preliminary data.</text>
</comment>
<dbReference type="AlphaFoldDB" id="A0A645ARN4"/>
<proteinExistence type="predicted"/>